<evidence type="ECO:0000256" key="1">
    <source>
        <dbReference type="SAM" id="MobiDB-lite"/>
    </source>
</evidence>
<reference evidence="2 3" key="1">
    <citation type="submission" date="2022-03" db="EMBL/GenBank/DDBJ databases">
        <authorList>
            <person name="Brunel B."/>
        </authorList>
    </citation>
    <scope>NUCLEOTIDE SEQUENCE [LARGE SCALE GENOMIC DNA]</scope>
    <source>
        <strain evidence="2">STM5069sample</strain>
    </source>
</reference>
<keyword evidence="3" id="KW-1185">Reference proteome</keyword>
<feature type="region of interest" description="Disordered" evidence="1">
    <location>
        <begin position="1"/>
        <end position="93"/>
    </location>
</feature>
<protein>
    <recommendedName>
        <fullName evidence="4">TIGR02300 family protein</fullName>
    </recommendedName>
</protein>
<name>A0ABM9E4V4_9HYPH</name>
<sequence>MHRRALIAPRRKLDVSSEGPTIEQQDWDAIKGGKILPDSVPGNADIRYDLEKEAELPEEDDDNPYQESDEALPDDEEERALSRNPSKQDIDEP</sequence>
<accession>A0ABM9E4V4</accession>
<comment type="caution">
    <text evidence="2">The sequence shown here is derived from an EMBL/GenBank/DDBJ whole genome shotgun (WGS) entry which is preliminary data.</text>
</comment>
<dbReference type="RefSeq" id="WP_254019704.1">
    <property type="nucleotide sequence ID" value="NZ_CAKXZT010000135.1"/>
</dbReference>
<feature type="compositionally biased region" description="Basic and acidic residues" evidence="1">
    <location>
        <begin position="46"/>
        <end position="55"/>
    </location>
</feature>
<dbReference type="Proteomes" id="UP001153050">
    <property type="component" value="Unassembled WGS sequence"/>
</dbReference>
<dbReference type="EMBL" id="CAKXZT010000135">
    <property type="protein sequence ID" value="CAH2403680.1"/>
    <property type="molecule type" value="Genomic_DNA"/>
</dbReference>
<gene>
    <name evidence="2" type="ORF">MES5069_40034</name>
</gene>
<evidence type="ECO:0008006" key="4">
    <source>
        <dbReference type="Google" id="ProtNLM"/>
    </source>
</evidence>
<proteinExistence type="predicted"/>
<evidence type="ECO:0000313" key="2">
    <source>
        <dbReference type="EMBL" id="CAH2403680.1"/>
    </source>
</evidence>
<feature type="compositionally biased region" description="Acidic residues" evidence="1">
    <location>
        <begin position="56"/>
        <end position="78"/>
    </location>
</feature>
<organism evidence="2 3">
    <name type="scientific">Mesorhizobium escarrei</name>
    <dbReference type="NCBI Taxonomy" id="666018"/>
    <lineage>
        <taxon>Bacteria</taxon>
        <taxon>Pseudomonadati</taxon>
        <taxon>Pseudomonadota</taxon>
        <taxon>Alphaproteobacteria</taxon>
        <taxon>Hyphomicrobiales</taxon>
        <taxon>Phyllobacteriaceae</taxon>
        <taxon>Mesorhizobium</taxon>
    </lineage>
</organism>
<evidence type="ECO:0000313" key="3">
    <source>
        <dbReference type="Proteomes" id="UP001153050"/>
    </source>
</evidence>